<dbReference type="GO" id="GO:0098015">
    <property type="term" value="C:virus tail"/>
    <property type="evidence" value="ECO:0007669"/>
    <property type="project" value="UniProtKB-KW"/>
</dbReference>
<accession>A0A8S5SU54</accession>
<dbReference type="InterPro" id="IPR030392">
    <property type="entry name" value="S74_ICA"/>
</dbReference>
<keyword evidence="2" id="KW-0946">Virion</keyword>
<evidence type="ECO:0000256" key="2">
    <source>
        <dbReference type="ARBA" id="ARBA00022732"/>
    </source>
</evidence>
<sequence length="2352" mass="262382">MNVHKLRMDTSGNVEDISFVLAKKNGDKLGNIVNVDNIVAKHSMKEASDITFAAHKKMNDNIIKCWNDIKDFKLVWIPEWDMWYEITVEVNEEDENIKNISGKTLGEAELSQIMLYGIEINTETDIAREDYKIPTTFYNPDHPEASLMDRLLTDKAPHYKVKHIDKSLMNLQRTFTFDDTSIYDALQEVSEELDCLFIFGCGSDENGKPERTISVYDLEANCVDCGHRDTFVHKCPKCGSTNIILGYGEYTNVFISRDNLADEITYSVDTDSVKNCMKLEAGDDLMTAAIRSCNPNGTDYIYYFPDETREEMSPELQEKLKSYDALYEKYQSDYNFTINDSFVTNYNALVNKYKTYEEDLKDTEIKNPIVGYPKLMRIYFDTIDMVQLLRNKLMPPVDKPDNNAKSQGEYLMANLPSSASTTSLKNLSVSTADNIMVMLAQSIVKGVFKVTVTNTTLSNNVWKGKFNLENYTDKDDKFTSQFVSISINENYESYVKQRIDSILARSDENYYDIVGLFKQDMTVFKSQLKKYCLNTLQIFQKCCQSCIDMMVQQGVSSNSTSSIYGINTKVLYENVYVPYYNKMNAIQDEIKVREDELYTVEGKYNNQNQLVQDGIQIEIERIITEVQDALNFKNYIGIDLYKEFSSFIRMDKFSNDNYISDGLNNTDLLKNAIEFITVATKELFKSATLQHSITGTIKNFLRMKEFEPVTNNFKNGNWICVGIDDKVYQLRIVEYEIDFSDTQNISVTFSDVISTPDGMTDLESILANSSKMATSYSGVVRQSTINTDFKNKMNEMIAKGLSMTNTKIVSNADNQDITWDEHGLLCREYDDIISDYTDSQLKIINHGIYITDDNWKTARAGIGNFIYYDPKDKTYKESYGVIADTLVSNLILTSEVGIYNEEKSIEMAKDGIIVTTNTMNKNVFTIRKEITDDEGNVTYERQLYIDDNGNIRLAGNASIAWDSVTGTENVVVKDTLDTLMSTLQKEFSDKIVDLEKQNDKKAETWYQGTDPSVDWKTTADKKGHQGDLWYDTQNQKTYIYGVNGWEETKTNPPDDVFDKIDGKAQIFIVQPIPPYNVGDLWFNNETSDIMTCIKARATGNFDSTEWEKRNKYTDDSSLSTFLNNTYKTDIGNIQNQIDGKIETYRQSEDPSLSWTDADKTKHIGDLWYNTSTNETFMYTGSKWDAVSGNIPDEVWNTIDKKAQIFTDTPKTPYNKGDLWFVGENGIYIDAEHPNEYRNEILTCINPKADGTSFSIDDWQKKNSYTDNSALNEFKNNVGYTQINSEWVISPNIKGGHLMITQNGSQYSAEITPDGKLKATGAEITGNITATSGIFTDVDIQSGKIGGFTLADNILSSSFATISPSSLSYGSNFSVDSSGKLSANGATITGDINATSIYAKDTYNIYVDGKNKASKVIWCDTNEYEWNPSAGYADLYMGHDGKAWMEFLDSSYSNYKFIRKSIMASQYFNTSNRQNNYSSVNCVTDQDTTYIEFTTIRNDMPASVRLQIANDSGLCFIPGDVNDSALTYDETIKLGTKSHKWMQVWTKNLYANGDTVRFSGISAKSSTRYLVIDDNGNVGYRDGNNTEGGNASSYGSLTNKPQINGHTLVSGNNTLSNLGIAARSHSHSSSDINWSTILGYKGFGHCHTVLINSDKNMCVAISNDSVPAFTPYNVTSYTNIDNYMVSAGGTCNLGSTSAPWNKIYASELWLNGKQFTTGGSSGRGIASITSGGTSANGLKITFNSNCQTESTTYDWVQIFYESNGRKIALSKLGGSFGGTTVSIPSTTFWLYWRTDFSNDSFYGFSIDSITPANVSSPSLSTTSDSFPSYSVTELSGSNYPESSHGSYGDNINQLWRYTYSGGGTGSYKITLEDGTIYTLNTSPTVNQATSSTAGIMKLYSSTGSNTDGTMTQAAIKAAIDAIDTSGGGYTAGVGIKIVNNQISLTGTSKDNYRYVRNPIDGTLHMSNGCGWDLVNTDNKEVTGIYCNGSNEVIISEKDYDTILRGSSIQLGNSNTIVKIPYLPNYTSASKYLVDDGNGNIGWKTISSSGGGSSITGGLTIKLDGTPQISSWKGASDASVNITASSIGAATTSWVKREFGSKIDVSNGYLCLYNNNGSQLSSVQLPTSSGGGGTTYSAGSGISISGATISVDYNDLYVKKIYHSSDTSLYVEVTTNATRYFGCNYDQGLNLGDANCKWKNIWGKNGNITGSDEELKTQMSKINDIPNIESIYMKLNPIKYKYKNFDSEEDHDRFHFGFGARETEKIFNDNNLDTSDYGLICKDILLKPNKAGNIVEYALRYGEFIALNTHMTQKAHHRIDSLTEENQKLKNTILSLQGEIAIIKQKLEENYVKN</sequence>
<proteinExistence type="predicted"/>
<feature type="coiled-coil region" evidence="3">
    <location>
        <begin position="2310"/>
        <end position="2344"/>
    </location>
</feature>
<evidence type="ECO:0000313" key="5">
    <source>
        <dbReference type="EMBL" id="DAF54581.1"/>
    </source>
</evidence>
<name>A0A8S5SU54_9CAUD</name>
<evidence type="ECO:0000256" key="1">
    <source>
        <dbReference type="ARBA" id="ARBA00004328"/>
    </source>
</evidence>
<dbReference type="PROSITE" id="PS51688">
    <property type="entry name" value="ICA"/>
    <property type="match status" value="1"/>
</dbReference>
<protein>
    <recommendedName>
        <fullName evidence="4">Peptidase S74 domain-containing protein</fullName>
    </recommendedName>
</protein>
<reference evidence="5" key="1">
    <citation type="journal article" date="2021" name="Proc. Natl. Acad. Sci. U.S.A.">
        <title>A Catalog of Tens of Thousands of Viruses from Human Metagenomes Reveals Hidden Associations with Chronic Diseases.</title>
        <authorList>
            <person name="Tisza M.J."/>
            <person name="Buck C.B."/>
        </authorList>
    </citation>
    <scope>NUCLEOTIDE SEQUENCE</scope>
    <source>
        <strain evidence="5">CtqPo10</strain>
    </source>
</reference>
<dbReference type="Gene3D" id="1.10.10.10">
    <property type="entry name" value="Winged helix-like DNA-binding domain superfamily/Winged helix DNA-binding domain"/>
    <property type="match status" value="1"/>
</dbReference>
<comment type="subcellular location">
    <subcellularLocation>
        <location evidence="1">Virion</location>
    </subcellularLocation>
</comment>
<organism evidence="5">
    <name type="scientific">Siphoviridae sp. ctqPo10</name>
    <dbReference type="NCBI Taxonomy" id="2827948"/>
    <lineage>
        <taxon>Viruses</taxon>
        <taxon>Duplodnaviria</taxon>
        <taxon>Heunggongvirae</taxon>
        <taxon>Uroviricota</taxon>
        <taxon>Caudoviricetes</taxon>
    </lineage>
</organism>
<keyword evidence="2" id="KW-1227">Viral tail protein</keyword>
<evidence type="ECO:0000259" key="4">
    <source>
        <dbReference type="PROSITE" id="PS51688"/>
    </source>
</evidence>
<dbReference type="EMBL" id="BK032682">
    <property type="protein sequence ID" value="DAF54581.1"/>
    <property type="molecule type" value="Genomic_DNA"/>
</dbReference>
<feature type="domain" description="Peptidase S74" evidence="4">
    <location>
        <begin position="2209"/>
        <end position="2324"/>
    </location>
</feature>
<keyword evidence="3" id="KW-0175">Coiled coil</keyword>
<dbReference type="Pfam" id="PF13884">
    <property type="entry name" value="Peptidase_S74"/>
    <property type="match status" value="1"/>
</dbReference>
<dbReference type="InterPro" id="IPR036388">
    <property type="entry name" value="WH-like_DNA-bd_sf"/>
</dbReference>
<evidence type="ECO:0000256" key="3">
    <source>
        <dbReference type="SAM" id="Coils"/>
    </source>
</evidence>